<evidence type="ECO:0000313" key="3">
    <source>
        <dbReference type="EMBL" id="GFF85616.1"/>
    </source>
</evidence>
<feature type="chain" id="PRO_5047359316" evidence="2">
    <location>
        <begin position="17"/>
        <end position="140"/>
    </location>
</feature>
<dbReference type="Proteomes" id="UP000465266">
    <property type="component" value="Unassembled WGS sequence"/>
</dbReference>
<name>A0ABQ1APB8_9EURO</name>
<organism evidence="3 4">
    <name type="scientific">Aspergillus udagawae</name>
    <dbReference type="NCBI Taxonomy" id="91492"/>
    <lineage>
        <taxon>Eukaryota</taxon>
        <taxon>Fungi</taxon>
        <taxon>Dikarya</taxon>
        <taxon>Ascomycota</taxon>
        <taxon>Pezizomycotina</taxon>
        <taxon>Eurotiomycetes</taxon>
        <taxon>Eurotiomycetidae</taxon>
        <taxon>Eurotiales</taxon>
        <taxon>Aspergillaceae</taxon>
        <taxon>Aspergillus</taxon>
        <taxon>Aspergillus subgen. Fumigati</taxon>
    </lineage>
</organism>
<keyword evidence="1" id="KW-1133">Transmembrane helix</keyword>
<evidence type="ECO:0000313" key="4">
    <source>
        <dbReference type="Proteomes" id="UP000465266"/>
    </source>
</evidence>
<protein>
    <submittedName>
        <fullName evidence="3">Uncharacterized protein</fullName>
    </submittedName>
</protein>
<proteinExistence type="predicted"/>
<feature type="transmembrane region" description="Helical" evidence="1">
    <location>
        <begin position="66"/>
        <end position="90"/>
    </location>
</feature>
<reference evidence="3 4" key="1">
    <citation type="submission" date="2020-01" db="EMBL/GenBank/DDBJ databases">
        <title>Draft genome sequence of Aspergillus udagawae IFM 53868.</title>
        <authorList>
            <person name="Takahashi H."/>
            <person name="Yaguchi T."/>
        </authorList>
    </citation>
    <scope>NUCLEOTIDE SEQUENCE [LARGE SCALE GENOMIC DNA]</scope>
    <source>
        <strain evidence="3 4">IFM 53868</strain>
    </source>
</reference>
<keyword evidence="1" id="KW-0812">Transmembrane</keyword>
<sequence>MVLLMLEFVCLPFGVFTPINYIDVQVVDAWDECCAGAVSRCDTELGESVWALISGDVLRSGRPYNIFVSAGNAAIIVFAVVFGFASGAYVSLAPALVDDESDCGAILQGDGSSYTGIKDFSGVTLLVGTGCDGGESGPDG</sequence>
<gene>
    <name evidence="3" type="ORF">IFM53868_04539</name>
</gene>
<keyword evidence="1" id="KW-0472">Membrane</keyword>
<evidence type="ECO:0000256" key="2">
    <source>
        <dbReference type="SAM" id="SignalP"/>
    </source>
</evidence>
<evidence type="ECO:0000256" key="1">
    <source>
        <dbReference type="SAM" id="Phobius"/>
    </source>
</evidence>
<feature type="signal peptide" evidence="2">
    <location>
        <begin position="1"/>
        <end position="16"/>
    </location>
</feature>
<accession>A0ABQ1APB8</accession>
<dbReference type="EMBL" id="BLKG01000041">
    <property type="protein sequence ID" value="GFF85616.1"/>
    <property type="molecule type" value="Genomic_DNA"/>
</dbReference>
<keyword evidence="2" id="KW-0732">Signal</keyword>
<comment type="caution">
    <text evidence="3">The sequence shown here is derived from an EMBL/GenBank/DDBJ whole genome shotgun (WGS) entry which is preliminary data.</text>
</comment>
<keyword evidence="4" id="KW-1185">Reference proteome</keyword>